<proteinExistence type="inferred from homology"/>
<dbReference type="GeneTree" id="ENSGT00940000160601"/>
<keyword evidence="4" id="KW-1185">Reference proteome</keyword>
<comment type="similarity">
    <text evidence="1 2">Belongs to the heparin-binding growth factors family.</text>
</comment>
<sequence>MSFLVCVAMSWINLLFSLGVAGFPLPASGPHVAGDWGHPVRLRHLYAARHGLHLQISKDGRVEGSFQQTSHSLVEISPIDRGCVAIKGVASSRFLCMDRGGSLYGSYSYVKDDCSFEERILPDGYSMYISGKHGAPVSLSRGSRTWTQGSAKGPSTYAQFLPMVSTLSLGENHKQPGHLGPQASVEQGFKPLDLQIDSMDPFGKLFQIYIQSPSFNKR</sequence>
<evidence type="ECO:0000256" key="2">
    <source>
        <dbReference type="RuleBase" id="RU049442"/>
    </source>
</evidence>
<dbReference type="InterPro" id="IPR002209">
    <property type="entry name" value="Fibroblast_GF_fam"/>
</dbReference>
<gene>
    <name evidence="3" type="primary">FGF19</name>
</gene>
<keyword evidence="2" id="KW-0732">Signal</keyword>
<feature type="chain" id="PRO_5044044309" description="Fibroblast growth factor" evidence="2">
    <location>
        <begin position="23"/>
        <end position="218"/>
    </location>
</feature>
<accession>A0AAY4EDF2</accession>
<dbReference type="PRINTS" id="PR00263">
    <property type="entry name" value="HBGFFGF"/>
</dbReference>
<dbReference type="PANTHER" id="PTHR11486">
    <property type="entry name" value="FIBROBLAST GROWTH FACTOR"/>
    <property type="match status" value="1"/>
</dbReference>
<dbReference type="Proteomes" id="UP000694580">
    <property type="component" value="Chromosome 16"/>
</dbReference>
<protein>
    <recommendedName>
        <fullName evidence="2">Fibroblast growth factor</fullName>
        <shortName evidence="2">FGF</shortName>
    </recommendedName>
</protein>
<dbReference type="PRINTS" id="PR00262">
    <property type="entry name" value="IL1HBGF"/>
</dbReference>
<reference evidence="3 4" key="1">
    <citation type="submission" date="2020-06" db="EMBL/GenBank/DDBJ databases">
        <authorList>
            <consortium name="Wellcome Sanger Institute Data Sharing"/>
        </authorList>
    </citation>
    <scope>NUCLEOTIDE SEQUENCE [LARGE SCALE GENOMIC DNA]</scope>
</reference>
<feature type="signal peptide" evidence="2">
    <location>
        <begin position="1"/>
        <end position="22"/>
    </location>
</feature>
<name>A0AAY4EDF2_9TELE</name>
<dbReference type="SUPFAM" id="SSF50353">
    <property type="entry name" value="Cytokine"/>
    <property type="match status" value="1"/>
</dbReference>
<dbReference type="Gene3D" id="2.80.10.50">
    <property type="match status" value="1"/>
</dbReference>
<dbReference type="PROSITE" id="PS00247">
    <property type="entry name" value="HBGF_FGF"/>
    <property type="match status" value="1"/>
</dbReference>
<dbReference type="Pfam" id="PF00167">
    <property type="entry name" value="FGF"/>
    <property type="match status" value="1"/>
</dbReference>
<dbReference type="GO" id="GO:0008083">
    <property type="term" value="F:growth factor activity"/>
    <property type="evidence" value="ECO:0007669"/>
    <property type="project" value="InterPro"/>
</dbReference>
<evidence type="ECO:0000313" key="3">
    <source>
        <dbReference type="Ensembl" id="ENSDCDP00010055061.1"/>
    </source>
</evidence>
<reference evidence="3" key="3">
    <citation type="submission" date="2025-09" db="UniProtKB">
        <authorList>
            <consortium name="Ensembl"/>
        </authorList>
    </citation>
    <scope>IDENTIFICATION</scope>
</reference>
<dbReference type="InterPro" id="IPR008996">
    <property type="entry name" value="IL1/FGF"/>
</dbReference>
<reference evidence="3" key="2">
    <citation type="submission" date="2025-08" db="UniProtKB">
        <authorList>
            <consortium name="Ensembl"/>
        </authorList>
    </citation>
    <scope>IDENTIFICATION</scope>
</reference>
<organism evidence="3 4">
    <name type="scientific">Denticeps clupeoides</name>
    <name type="common">denticle herring</name>
    <dbReference type="NCBI Taxonomy" id="299321"/>
    <lineage>
        <taxon>Eukaryota</taxon>
        <taxon>Metazoa</taxon>
        <taxon>Chordata</taxon>
        <taxon>Craniata</taxon>
        <taxon>Vertebrata</taxon>
        <taxon>Euteleostomi</taxon>
        <taxon>Actinopterygii</taxon>
        <taxon>Neopterygii</taxon>
        <taxon>Teleostei</taxon>
        <taxon>Clupei</taxon>
        <taxon>Clupeiformes</taxon>
        <taxon>Denticipitoidei</taxon>
        <taxon>Denticipitidae</taxon>
        <taxon>Denticeps</taxon>
    </lineage>
</organism>
<evidence type="ECO:0000256" key="1">
    <source>
        <dbReference type="ARBA" id="ARBA00007936"/>
    </source>
</evidence>
<evidence type="ECO:0000313" key="4">
    <source>
        <dbReference type="Proteomes" id="UP000694580"/>
    </source>
</evidence>
<dbReference type="Ensembl" id="ENSDCDT00010065656.1">
    <property type="protein sequence ID" value="ENSDCDP00010055061.1"/>
    <property type="gene ID" value="ENSDCDG00010031663.1"/>
</dbReference>
<dbReference type="SMART" id="SM00442">
    <property type="entry name" value="FGF"/>
    <property type="match status" value="1"/>
</dbReference>
<dbReference type="AlphaFoldDB" id="A0AAY4EDF2"/>